<name>A0ACB6QVT0_9PLEO</name>
<organism evidence="1 2">
    <name type="scientific">Lindgomyces ingoldianus</name>
    <dbReference type="NCBI Taxonomy" id="673940"/>
    <lineage>
        <taxon>Eukaryota</taxon>
        <taxon>Fungi</taxon>
        <taxon>Dikarya</taxon>
        <taxon>Ascomycota</taxon>
        <taxon>Pezizomycotina</taxon>
        <taxon>Dothideomycetes</taxon>
        <taxon>Pleosporomycetidae</taxon>
        <taxon>Pleosporales</taxon>
        <taxon>Lindgomycetaceae</taxon>
        <taxon>Lindgomyces</taxon>
    </lineage>
</organism>
<gene>
    <name evidence="1" type="ORF">BDR25DRAFT_343395</name>
</gene>
<protein>
    <submittedName>
        <fullName evidence="1">Uncharacterized protein</fullName>
    </submittedName>
</protein>
<evidence type="ECO:0000313" key="1">
    <source>
        <dbReference type="EMBL" id="KAF2470195.1"/>
    </source>
</evidence>
<comment type="caution">
    <text evidence="1">The sequence shown here is derived from an EMBL/GenBank/DDBJ whole genome shotgun (WGS) entry which is preliminary data.</text>
</comment>
<sequence length="443" mass="49415">MVNALLKSPGMLAFLTFMTFWSLAASHVIPSLALPSDLHSRQAPKLKAGAWLMTYKPSGSSQTYKGSLRVTSDSSSLHISGDWYNSTAQPNPADGIPILPRSNYYAFIRATKLTSGNNRAFTMGLEAFRFKGFHEINNYTVWDDSSAPLDGGYITDLSPTTAPTGYPDSRNYFEGDMKIIGSGSVAGRFTMGWVNEYVRKITLEIGSVSGMEVPNKDISGQRTWKNIFSEVGWDIKIVLGKTDIPEPTNTNLPAGMWKSEQQHAAMLQYRKETDFDKEWKYYLLLVKRLEGVERGAMFDPGYEYNSIPREGTAVANEWIVGTIWDGTNDTGRNWGTATGKKFVTVHDAWFRTCVHEVGHFFNLQHPPEFVQGVMTDTQTYVDAGRDGLTAQKFPENVGSESLKFTDSDKFLMMHRPDLFLRPGFVKFGAAAQNSEPPEAAPLR</sequence>
<proteinExistence type="predicted"/>
<reference evidence="1" key="1">
    <citation type="journal article" date="2020" name="Stud. Mycol.">
        <title>101 Dothideomycetes genomes: a test case for predicting lifestyles and emergence of pathogens.</title>
        <authorList>
            <person name="Haridas S."/>
            <person name="Albert R."/>
            <person name="Binder M."/>
            <person name="Bloem J."/>
            <person name="Labutti K."/>
            <person name="Salamov A."/>
            <person name="Andreopoulos B."/>
            <person name="Baker S."/>
            <person name="Barry K."/>
            <person name="Bills G."/>
            <person name="Bluhm B."/>
            <person name="Cannon C."/>
            <person name="Castanera R."/>
            <person name="Culley D."/>
            <person name="Daum C."/>
            <person name="Ezra D."/>
            <person name="Gonzalez J."/>
            <person name="Henrissat B."/>
            <person name="Kuo A."/>
            <person name="Liang C."/>
            <person name="Lipzen A."/>
            <person name="Lutzoni F."/>
            <person name="Magnuson J."/>
            <person name="Mondo S."/>
            <person name="Nolan M."/>
            <person name="Ohm R."/>
            <person name="Pangilinan J."/>
            <person name="Park H.-J."/>
            <person name="Ramirez L."/>
            <person name="Alfaro M."/>
            <person name="Sun H."/>
            <person name="Tritt A."/>
            <person name="Yoshinaga Y."/>
            <person name="Zwiers L.-H."/>
            <person name="Turgeon B."/>
            <person name="Goodwin S."/>
            <person name="Spatafora J."/>
            <person name="Crous P."/>
            <person name="Grigoriev I."/>
        </authorList>
    </citation>
    <scope>NUCLEOTIDE SEQUENCE</scope>
    <source>
        <strain evidence="1">ATCC 200398</strain>
    </source>
</reference>
<evidence type="ECO:0000313" key="2">
    <source>
        <dbReference type="Proteomes" id="UP000799755"/>
    </source>
</evidence>
<keyword evidence="2" id="KW-1185">Reference proteome</keyword>
<accession>A0ACB6QVT0</accession>
<dbReference type="EMBL" id="MU003509">
    <property type="protein sequence ID" value="KAF2470195.1"/>
    <property type="molecule type" value="Genomic_DNA"/>
</dbReference>
<dbReference type="Proteomes" id="UP000799755">
    <property type="component" value="Unassembled WGS sequence"/>
</dbReference>